<reference evidence="3 4" key="1">
    <citation type="submission" date="2018-07" db="EMBL/GenBank/DDBJ databases">
        <title>Draft genome of the type strain Streptomyces armeniacus ATCC 15676.</title>
        <authorList>
            <person name="Labana P."/>
            <person name="Gosse J.T."/>
            <person name="Boddy C.N."/>
        </authorList>
    </citation>
    <scope>NUCLEOTIDE SEQUENCE [LARGE SCALE GENOMIC DNA]</scope>
    <source>
        <strain evidence="3 4">ATCC 15676</strain>
    </source>
</reference>
<protein>
    <recommendedName>
        <fullName evidence="2">Methyltransferase small domain-containing protein</fullName>
    </recommendedName>
</protein>
<dbReference type="GO" id="GO:0008168">
    <property type="term" value="F:methyltransferase activity"/>
    <property type="evidence" value="ECO:0007669"/>
    <property type="project" value="InterPro"/>
</dbReference>
<evidence type="ECO:0000313" key="4">
    <source>
        <dbReference type="Proteomes" id="UP000254425"/>
    </source>
</evidence>
<gene>
    <name evidence="3" type="ORF">DVA86_17540</name>
</gene>
<dbReference type="Gene3D" id="3.40.50.150">
    <property type="entry name" value="Vaccinia Virus protein VP39"/>
    <property type="match status" value="1"/>
</dbReference>
<accession>A0A345Y0K0</accession>
<feature type="region of interest" description="Disordered" evidence="1">
    <location>
        <begin position="321"/>
        <end position="342"/>
    </location>
</feature>
<dbReference type="AlphaFoldDB" id="A0A345Y0K0"/>
<proteinExistence type="predicted"/>
<dbReference type="InterPro" id="IPR029063">
    <property type="entry name" value="SAM-dependent_MTases_sf"/>
</dbReference>
<organism evidence="3 4">
    <name type="scientific">Streptomyces armeniacus</name>
    <dbReference type="NCBI Taxonomy" id="83291"/>
    <lineage>
        <taxon>Bacteria</taxon>
        <taxon>Bacillati</taxon>
        <taxon>Actinomycetota</taxon>
        <taxon>Actinomycetes</taxon>
        <taxon>Kitasatosporales</taxon>
        <taxon>Streptomycetaceae</taxon>
        <taxon>Streptomyces</taxon>
    </lineage>
</organism>
<evidence type="ECO:0000256" key="1">
    <source>
        <dbReference type="SAM" id="MobiDB-lite"/>
    </source>
</evidence>
<evidence type="ECO:0000313" key="3">
    <source>
        <dbReference type="EMBL" id="AXK37416.1"/>
    </source>
</evidence>
<dbReference type="EMBL" id="CP031320">
    <property type="protein sequence ID" value="AXK37416.1"/>
    <property type="molecule type" value="Genomic_DNA"/>
</dbReference>
<feature type="compositionally biased region" description="Low complexity" evidence="1">
    <location>
        <begin position="1"/>
        <end position="16"/>
    </location>
</feature>
<evidence type="ECO:0000259" key="2">
    <source>
        <dbReference type="Pfam" id="PF05175"/>
    </source>
</evidence>
<keyword evidence="4" id="KW-1185">Reference proteome</keyword>
<dbReference type="KEGG" id="sarm:DVA86_17540"/>
<name>A0A345Y0K0_9ACTN</name>
<dbReference type="Proteomes" id="UP000254425">
    <property type="component" value="Chromosome"/>
</dbReference>
<dbReference type="InterPro" id="IPR050320">
    <property type="entry name" value="N5-glutamine_MTase"/>
</dbReference>
<feature type="domain" description="Methyltransferase small" evidence="2">
    <location>
        <begin position="110"/>
        <end position="159"/>
    </location>
</feature>
<dbReference type="Pfam" id="PF05175">
    <property type="entry name" value="MTS"/>
    <property type="match status" value="1"/>
</dbReference>
<dbReference type="PANTHER" id="PTHR18895:SF74">
    <property type="entry name" value="MTRF1L RELEASE FACTOR GLUTAMINE METHYLTRANSFERASE"/>
    <property type="match status" value="1"/>
</dbReference>
<dbReference type="PANTHER" id="PTHR18895">
    <property type="entry name" value="HEMK METHYLTRANSFERASE"/>
    <property type="match status" value="1"/>
</dbReference>
<sequence>MPSSPSSPYSPSSPDSPDSPDRSAVVDRLRAAGCVFAEDEAELLIAAAPTATALDALIGRRAAGEPLEHVLGWAEFRGLRITLEPGVFVPRRRTEFLVRQALALGHQAEEDRTPVVVDLCCGSGAVGAALAVALERVELHAADVDPVAVRCARRNLAAALRNGRGSGTYGPYEVPETYAPGDTYEALKAPEAYAPRPPHKPYAVYEGDLYAPLPATLRGRVDILAANVPYVPTDEVALLPSEAREHEPRTALDGGADGLDVLRRVAAEAAQWLAPGGCLLVETSERQAAEAVEVMRAGGLGVRVKRSEELYATVVIGARLRSPDRSPETMPEPEAVPERPAE</sequence>
<dbReference type="SUPFAM" id="SSF53335">
    <property type="entry name" value="S-adenosyl-L-methionine-dependent methyltransferases"/>
    <property type="match status" value="1"/>
</dbReference>
<dbReference type="InterPro" id="IPR007848">
    <property type="entry name" value="Small_mtfrase_dom"/>
</dbReference>
<feature type="region of interest" description="Disordered" evidence="1">
    <location>
        <begin position="1"/>
        <end position="23"/>
    </location>
</feature>
<dbReference type="Gene3D" id="1.10.8.10">
    <property type="entry name" value="DNA helicase RuvA subunit, C-terminal domain"/>
    <property type="match status" value="1"/>
</dbReference>